<evidence type="ECO:0000313" key="3">
    <source>
        <dbReference type="Proteomes" id="UP000190092"/>
    </source>
</evidence>
<keyword evidence="1" id="KW-0812">Transmembrane</keyword>
<reference evidence="3" key="1">
    <citation type="submission" date="2017-02" db="EMBL/GenBank/DDBJ databases">
        <authorList>
            <person name="Varghese N."/>
            <person name="Submissions S."/>
        </authorList>
    </citation>
    <scope>NUCLEOTIDE SEQUENCE [LARGE SCALE GENOMIC DNA]</scope>
    <source>
        <strain evidence="3">ATCC 27094</strain>
    </source>
</reference>
<protein>
    <submittedName>
        <fullName evidence="2">Uncharacterized protein</fullName>
    </submittedName>
</protein>
<evidence type="ECO:0000256" key="1">
    <source>
        <dbReference type="SAM" id="Phobius"/>
    </source>
</evidence>
<dbReference type="Proteomes" id="UP000190092">
    <property type="component" value="Unassembled WGS sequence"/>
</dbReference>
<feature type="transmembrane region" description="Helical" evidence="1">
    <location>
        <begin position="12"/>
        <end position="33"/>
    </location>
</feature>
<feature type="transmembrane region" description="Helical" evidence="1">
    <location>
        <begin position="65"/>
        <end position="82"/>
    </location>
</feature>
<dbReference type="EMBL" id="FUWJ01000008">
    <property type="protein sequence ID" value="SKA28678.1"/>
    <property type="molecule type" value="Genomic_DNA"/>
</dbReference>
<dbReference type="AlphaFoldDB" id="A0A1T4SL92"/>
<keyword evidence="3" id="KW-1185">Reference proteome</keyword>
<gene>
    <name evidence="2" type="ORF">SAMN02745126_04816</name>
</gene>
<name>A0A1T4SL92_9HYPH</name>
<keyword evidence="1" id="KW-1133">Transmembrane helix</keyword>
<organism evidence="2 3">
    <name type="scientific">Enhydrobacter aerosaccus</name>
    <dbReference type="NCBI Taxonomy" id="225324"/>
    <lineage>
        <taxon>Bacteria</taxon>
        <taxon>Pseudomonadati</taxon>
        <taxon>Pseudomonadota</taxon>
        <taxon>Alphaproteobacteria</taxon>
        <taxon>Hyphomicrobiales</taxon>
        <taxon>Enhydrobacter</taxon>
    </lineage>
</organism>
<proteinExistence type="predicted"/>
<keyword evidence="1" id="KW-0472">Membrane</keyword>
<dbReference type="RefSeq" id="WP_085936560.1">
    <property type="nucleotide sequence ID" value="NZ_FUWJ01000008.1"/>
</dbReference>
<sequence length="101" mass="10888">MGIERGVPWRQFAYLNAFFASLCTVIVCAFIHFVTGSARVALLAACFHFGCGFVLLLSVISEDIMPGYTLMLGAMALAGVWFDRPSHGRVVLVCASSPWAG</sequence>
<evidence type="ECO:0000313" key="2">
    <source>
        <dbReference type="EMBL" id="SKA28678.1"/>
    </source>
</evidence>
<dbReference type="STRING" id="225324.SAMN02745126_04816"/>
<feature type="transmembrane region" description="Helical" evidence="1">
    <location>
        <begin position="40"/>
        <end position="59"/>
    </location>
</feature>
<accession>A0A1T4SL92</accession>